<dbReference type="AlphaFoldDB" id="X1FC84"/>
<dbReference type="EMBL" id="BARU01011274">
    <property type="protein sequence ID" value="GAH43261.1"/>
    <property type="molecule type" value="Genomic_DNA"/>
</dbReference>
<comment type="caution">
    <text evidence="1">The sequence shown here is derived from an EMBL/GenBank/DDBJ whole genome shotgun (WGS) entry which is preliminary data.</text>
</comment>
<reference evidence="1" key="1">
    <citation type="journal article" date="2014" name="Front. Microbiol.">
        <title>High frequency of phylogenetically diverse reductive dehalogenase-homologous genes in deep subseafloor sedimentary metagenomes.</title>
        <authorList>
            <person name="Kawai M."/>
            <person name="Futagami T."/>
            <person name="Toyoda A."/>
            <person name="Takaki Y."/>
            <person name="Nishi S."/>
            <person name="Hori S."/>
            <person name="Arai W."/>
            <person name="Tsubouchi T."/>
            <person name="Morono Y."/>
            <person name="Uchiyama I."/>
            <person name="Ito T."/>
            <person name="Fujiyama A."/>
            <person name="Inagaki F."/>
            <person name="Takami H."/>
        </authorList>
    </citation>
    <scope>NUCLEOTIDE SEQUENCE</scope>
    <source>
        <strain evidence="1">Expedition CK06-06</strain>
    </source>
</reference>
<protein>
    <submittedName>
        <fullName evidence="1">Uncharacterized protein</fullName>
    </submittedName>
</protein>
<proteinExistence type="predicted"/>
<name>X1FC84_9ZZZZ</name>
<gene>
    <name evidence="1" type="ORF">S03H2_21220</name>
</gene>
<organism evidence="1">
    <name type="scientific">marine sediment metagenome</name>
    <dbReference type="NCBI Taxonomy" id="412755"/>
    <lineage>
        <taxon>unclassified sequences</taxon>
        <taxon>metagenomes</taxon>
        <taxon>ecological metagenomes</taxon>
    </lineage>
</organism>
<accession>X1FC84</accession>
<sequence length="59" mass="6923">MGKGSQTTMKVSREFLKFLDKQIIHKSESYEDIIKRLLRAKVLDKATQKEIKLAYEHSL</sequence>
<evidence type="ECO:0000313" key="1">
    <source>
        <dbReference type="EMBL" id="GAH43261.1"/>
    </source>
</evidence>